<proteinExistence type="predicted"/>
<dbReference type="InterPro" id="IPR047185">
    <property type="entry name" value="GLRX1"/>
</dbReference>
<evidence type="ECO:0000259" key="3">
    <source>
        <dbReference type="Pfam" id="PF00462"/>
    </source>
</evidence>
<protein>
    <submittedName>
        <fullName evidence="5">Glutaredoxin domain-containing protein</fullName>
    </submittedName>
    <submittedName>
        <fullName evidence="4">Glutaredoxin-1</fullName>
    </submittedName>
</protein>
<keyword evidence="2" id="KW-0249">Electron transport</keyword>
<dbReference type="HOGENOM" id="CLU_026126_7_2_1"/>
<gene>
    <name evidence="4" type="ORF">CGI_10021681</name>
</gene>
<reference evidence="4" key="1">
    <citation type="journal article" date="2012" name="Nature">
        <title>The oyster genome reveals stress adaptation and complexity of shell formation.</title>
        <authorList>
            <person name="Zhang G."/>
            <person name="Fang X."/>
            <person name="Guo X."/>
            <person name="Li L."/>
            <person name="Luo R."/>
            <person name="Xu F."/>
            <person name="Yang P."/>
            <person name="Zhang L."/>
            <person name="Wang X."/>
            <person name="Qi H."/>
            <person name="Xiong Z."/>
            <person name="Que H."/>
            <person name="Xie Y."/>
            <person name="Holland P.W."/>
            <person name="Paps J."/>
            <person name="Zhu Y."/>
            <person name="Wu F."/>
            <person name="Chen Y."/>
            <person name="Wang J."/>
            <person name="Peng C."/>
            <person name="Meng J."/>
            <person name="Yang L."/>
            <person name="Liu J."/>
            <person name="Wen B."/>
            <person name="Zhang N."/>
            <person name="Huang Z."/>
            <person name="Zhu Q."/>
            <person name="Feng Y."/>
            <person name="Mount A."/>
            <person name="Hedgecock D."/>
            <person name="Xu Z."/>
            <person name="Liu Y."/>
            <person name="Domazet-Loso T."/>
            <person name="Du Y."/>
            <person name="Sun X."/>
            <person name="Zhang S."/>
            <person name="Liu B."/>
            <person name="Cheng P."/>
            <person name="Jiang X."/>
            <person name="Li J."/>
            <person name="Fan D."/>
            <person name="Wang W."/>
            <person name="Fu W."/>
            <person name="Wang T."/>
            <person name="Wang B."/>
            <person name="Zhang J."/>
            <person name="Peng Z."/>
            <person name="Li Y."/>
            <person name="Li N."/>
            <person name="Wang J."/>
            <person name="Chen M."/>
            <person name="He Y."/>
            <person name="Tan F."/>
            <person name="Song X."/>
            <person name="Zheng Q."/>
            <person name="Huang R."/>
            <person name="Yang H."/>
            <person name="Du X."/>
            <person name="Chen L."/>
            <person name="Yang M."/>
            <person name="Gaffney P.M."/>
            <person name="Wang S."/>
            <person name="Luo L."/>
            <person name="She Z."/>
            <person name="Ming Y."/>
            <person name="Huang W."/>
            <person name="Zhang S."/>
            <person name="Huang B."/>
            <person name="Zhang Y."/>
            <person name="Qu T."/>
            <person name="Ni P."/>
            <person name="Miao G."/>
            <person name="Wang J."/>
            <person name="Wang Q."/>
            <person name="Steinberg C.E."/>
            <person name="Wang H."/>
            <person name="Li N."/>
            <person name="Qian L."/>
            <person name="Zhang G."/>
            <person name="Li Y."/>
            <person name="Yang H."/>
            <person name="Liu X."/>
            <person name="Wang J."/>
            <person name="Yin Y."/>
            <person name="Wang J."/>
        </authorList>
    </citation>
    <scope>NUCLEOTIDE SEQUENCE [LARGE SCALE GENOMIC DNA]</scope>
    <source>
        <strain evidence="4">05x7-T-G4-1.051#20</strain>
    </source>
</reference>
<dbReference type="PANTHER" id="PTHR46185:SF1">
    <property type="entry name" value="GLUTAREDOXIN-1"/>
    <property type="match status" value="1"/>
</dbReference>
<evidence type="ECO:0000256" key="1">
    <source>
        <dbReference type="ARBA" id="ARBA00022448"/>
    </source>
</evidence>
<accession>K1R9T8</accession>
<feature type="domain" description="Glutaredoxin" evidence="3">
    <location>
        <begin position="17"/>
        <end position="82"/>
    </location>
</feature>
<dbReference type="PROSITE" id="PS51354">
    <property type="entry name" value="GLUTAREDOXIN_2"/>
    <property type="match status" value="1"/>
</dbReference>
<dbReference type="AlphaFoldDB" id="K1R9T8"/>
<dbReference type="EnsemblMetazoa" id="G1181.1">
    <property type="protein sequence ID" value="G1181.1:cds"/>
    <property type="gene ID" value="G1181"/>
</dbReference>
<dbReference type="InterPro" id="IPR036249">
    <property type="entry name" value="Thioredoxin-like_sf"/>
</dbReference>
<dbReference type="PANTHER" id="PTHR46185">
    <property type="entry name" value="GLUTAREDOXIN-1"/>
    <property type="match status" value="1"/>
</dbReference>
<dbReference type="OMA" id="QILCLTD"/>
<dbReference type="SUPFAM" id="SSF52833">
    <property type="entry name" value="Thioredoxin-like"/>
    <property type="match status" value="1"/>
</dbReference>
<keyword evidence="1" id="KW-0813">Transport</keyword>
<dbReference type="InterPro" id="IPR002109">
    <property type="entry name" value="Glutaredoxin"/>
</dbReference>
<dbReference type="Proteomes" id="UP000005408">
    <property type="component" value="Unassembled WGS sequence"/>
</dbReference>
<dbReference type="GO" id="GO:0015038">
    <property type="term" value="F:glutathione disulfide oxidoreductase activity"/>
    <property type="evidence" value="ECO:0007669"/>
    <property type="project" value="TreeGrafter"/>
</dbReference>
<evidence type="ECO:0000256" key="2">
    <source>
        <dbReference type="ARBA" id="ARBA00022982"/>
    </source>
</evidence>
<dbReference type="EMBL" id="JH816740">
    <property type="protein sequence ID" value="EKC30776.1"/>
    <property type="molecule type" value="Genomic_DNA"/>
</dbReference>
<evidence type="ECO:0000313" key="4">
    <source>
        <dbReference type="EMBL" id="EKC30776.1"/>
    </source>
</evidence>
<dbReference type="EnsemblMetazoa" id="G1181.3">
    <property type="protein sequence ID" value="G1181.3:cds"/>
    <property type="gene ID" value="G1181"/>
</dbReference>
<dbReference type="Gene3D" id="3.40.30.10">
    <property type="entry name" value="Glutaredoxin"/>
    <property type="match status" value="1"/>
</dbReference>
<keyword evidence="6" id="KW-1185">Reference proteome</keyword>
<reference evidence="5" key="2">
    <citation type="submission" date="2022-08" db="UniProtKB">
        <authorList>
            <consortium name="EnsemblMetazoa"/>
        </authorList>
    </citation>
    <scope>IDENTIFICATION</scope>
    <source>
        <strain evidence="5">05x7-T-G4-1.051#20</strain>
    </source>
</reference>
<name>K1R9T8_MAGGI</name>
<sequence length="105" mass="12059">MAGAKLFVDKKLAQGNIVVFSKSYSPDCKLIQRILAEYNLKNLLYVDIESRQDCTQLENYLQILCQTDARSVPQLFIGTKYIGGEKELIRMHESGQLKKVFEENK</sequence>
<dbReference type="EnsemblMetazoa" id="G1181.2">
    <property type="protein sequence ID" value="G1181.2:cds"/>
    <property type="gene ID" value="G1181"/>
</dbReference>
<dbReference type="KEGG" id="crg:105332203"/>
<dbReference type="Pfam" id="PF00462">
    <property type="entry name" value="Glutaredoxin"/>
    <property type="match status" value="1"/>
</dbReference>
<evidence type="ECO:0000313" key="5">
    <source>
        <dbReference type="EnsemblMetazoa" id="G1181.1:cds"/>
    </source>
</evidence>
<evidence type="ECO:0000313" key="6">
    <source>
        <dbReference type="Proteomes" id="UP000005408"/>
    </source>
</evidence>
<dbReference type="InterPro" id="IPR014025">
    <property type="entry name" value="Glutaredoxin_subgr"/>
</dbReference>
<dbReference type="OrthoDB" id="418495at2759"/>
<organism evidence="4">
    <name type="scientific">Magallana gigas</name>
    <name type="common">Pacific oyster</name>
    <name type="synonym">Crassostrea gigas</name>
    <dbReference type="NCBI Taxonomy" id="29159"/>
    <lineage>
        <taxon>Eukaryota</taxon>
        <taxon>Metazoa</taxon>
        <taxon>Spiralia</taxon>
        <taxon>Lophotrochozoa</taxon>
        <taxon>Mollusca</taxon>
        <taxon>Bivalvia</taxon>
        <taxon>Autobranchia</taxon>
        <taxon>Pteriomorphia</taxon>
        <taxon>Ostreida</taxon>
        <taxon>Ostreoidea</taxon>
        <taxon>Ostreidae</taxon>
        <taxon>Magallana</taxon>
    </lineage>
</organism>
<dbReference type="GO" id="GO:0005739">
    <property type="term" value="C:mitochondrion"/>
    <property type="evidence" value="ECO:0007669"/>
    <property type="project" value="TreeGrafter"/>
</dbReference>
<dbReference type="PRINTS" id="PR00160">
    <property type="entry name" value="GLUTAREDOXIN"/>
</dbReference>